<comment type="subcellular location">
    <subcellularLocation>
        <location evidence="1">Nucleus</location>
    </subcellularLocation>
</comment>
<dbReference type="EMBL" id="KZ669190">
    <property type="protein sequence ID" value="PPR85962.1"/>
    <property type="molecule type" value="Genomic_DNA"/>
</dbReference>
<evidence type="ECO:0000259" key="2">
    <source>
        <dbReference type="Pfam" id="PF02309"/>
    </source>
</evidence>
<dbReference type="GO" id="GO:0009734">
    <property type="term" value="P:auxin-activated signaling pathway"/>
    <property type="evidence" value="ECO:0007669"/>
    <property type="project" value="UniProtKB-UniRule"/>
</dbReference>
<feature type="domain" description="AUX/IAA" evidence="2">
    <location>
        <begin position="157"/>
        <end position="185"/>
    </location>
</feature>
<comment type="similarity">
    <text evidence="1">Belongs to the Aux/IAA family.</text>
</comment>
<dbReference type="Proteomes" id="UP000239757">
    <property type="component" value="Unassembled WGS sequence"/>
</dbReference>
<dbReference type="GO" id="GO:0005634">
    <property type="term" value="C:nucleus"/>
    <property type="evidence" value="ECO:0007669"/>
    <property type="project" value="UniProtKB-SubCell"/>
</dbReference>
<keyword evidence="1" id="KW-0805">Transcription regulation</keyword>
<gene>
    <name evidence="3" type="ORF">GOBAR_AA34731</name>
</gene>
<sequence>MSAEEERLWSILRANSLDFNAWTALIEETEKVAEAYVLKENGNLLELVDTRIGSDCNIDEVLMDMINIALLRTMILSDKTRFMAQAVEGDECHFSSMASTEAAPRKNIYVLLQGNWTWEHAKLKARMQTLQRNLRYPPMASNFRYIQGMHLSLLINKKCDEDDYILTYQDKEGEWLIAGDIPWQFKTGFREGRKMLMSLAHCFLILVPLRISFLQVQDTEAAPRKKVAAASA</sequence>
<proteinExistence type="inferred from homology"/>
<organism evidence="3 4">
    <name type="scientific">Gossypium barbadense</name>
    <name type="common">Sea Island cotton</name>
    <name type="synonym">Hibiscus barbadensis</name>
    <dbReference type="NCBI Taxonomy" id="3634"/>
    <lineage>
        <taxon>Eukaryota</taxon>
        <taxon>Viridiplantae</taxon>
        <taxon>Streptophyta</taxon>
        <taxon>Embryophyta</taxon>
        <taxon>Tracheophyta</taxon>
        <taxon>Spermatophyta</taxon>
        <taxon>Magnoliopsida</taxon>
        <taxon>eudicotyledons</taxon>
        <taxon>Gunneridae</taxon>
        <taxon>Pentapetalae</taxon>
        <taxon>rosids</taxon>
        <taxon>malvids</taxon>
        <taxon>Malvales</taxon>
        <taxon>Malvaceae</taxon>
        <taxon>Malvoideae</taxon>
        <taxon>Gossypium</taxon>
    </lineage>
</organism>
<evidence type="ECO:0000313" key="4">
    <source>
        <dbReference type="Proteomes" id="UP000239757"/>
    </source>
</evidence>
<dbReference type="SUPFAM" id="SSF54277">
    <property type="entry name" value="CAD &amp; PB1 domains"/>
    <property type="match status" value="1"/>
</dbReference>
<evidence type="ECO:0000256" key="1">
    <source>
        <dbReference type="RuleBase" id="RU004549"/>
    </source>
</evidence>
<dbReference type="InterPro" id="IPR033389">
    <property type="entry name" value="AUX/IAA_dom"/>
</dbReference>
<reference evidence="3 4" key="1">
    <citation type="submission" date="2015-01" db="EMBL/GenBank/DDBJ databases">
        <title>Genome of allotetraploid Gossypium barbadense reveals genomic plasticity and fiber elongation in cotton evolution.</title>
        <authorList>
            <person name="Chen X."/>
            <person name="Liu X."/>
            <person name="Zhao B."/>
            <person name="Zheng H."/>
            <person name="Hu Y."/>
            <person name="Lu G."/>
            <person name="Yang C."/>
            <person name="Chen J."/>
            <person name="Shan C."/>
            <person name="Zhang L."/>
            <person name="Zhou Y."/>
            <person name="Wang L."/>
            <person name="Guo W."/>
            <person name="Bai Y."/>
            <person name="Ruan J."/>
            <person name="Shangguan X."/>
            <person name="Mao Y."/>
            <person name="Jiang J."/>
            <person name="Zhu Y."/>
            <person name="Lei J."/>
            <person name="Kang H."/>
            <person name="Chen S."/>
            <person name="He X."/>
            <person name="Wang R."/>
            <person name="Wang Y."/>
            <person name="Chen J."/>
            <person name="Wang L."/>
            <person name="Yu S."/>
            <person name="Wang B."/>
            <person name="Wei J."/>
            <person name="Song S."/>
            <person name="Lu X."/>
            <person name="Gao Z."/>
            <person name="Gu W."/>
            <person name="Deng X."/>
            <person name="Ma D."/>
            <person name="Wang S."/>
            <person name="Liang W."/>
            <person name="Fang L."/>
            <person name="Cai C."/>
            <person name="Zhu X."/>
            <person name="Zhou B."/>
            <person name="Zhang Y."/>
            <person name="Chen Z."/>
            <person name="Xu S."/>
            <person name="Zhu R."/>
            <person name="Wang S."/>
            <person name="Zhang T."/>
            <person name="Zhao G."/>
        </authorList>
    </citation>
    <scope>NUCLEOTIDE SEQUENCE [LARGE SCALE GENOMIC DNA]</scope>
    <source>
        <strain evidence="4">cv. Xinhai21</strain>
        <tissue evidence="3">Leaf</tissue>
    </source>
</reference>
<evidence type="ECO:0000313" key="3">
    <source>
        <dbReference type="EMBL" id="PPR85962.1"/>
    </source>
</evidence>
<keyword evidence="1" id="KW-0804">Transcription</keyword>
<dbReference type="OrthoDB" id="10265668at2759"/>
<comment type="function">
    <text evidence="1">Aux/IAA proteins are short-lived transcriptional factors that function as repressors of early auxin response genes at low auxin concentrations.</text>
</comment>
<dbReference type="AlphaFoldDB" id="A0A2P5W4C7"/>
<dbReference type="Gene3D" id="3.10.20.90">
    <property type="entry name" value="Phosphatidylinositol 3-kinase Catalytic Subunit, Chain A, domain 1"/>
    <property type="match status" value="1"/>
</dbReference>
<dbReference type="Pfam" id="PF02309">
    <property type="entry name" value="AUX_IAA"/>
    <property type="match status" value="1"/>
</dbReference>
<name>A0A2P5W4C7_GOSBA</name>
<keyword evidence="1" id="KW-0927">Auxin signaling pathway</keyword>
<comment type="subunit">
    <text evidence="1">Homodimers and heterodimers.</text>
</comment>
<keyword evidence="1" id="KW-0678">Repressor</keyword>
<accession>A0A2P5W4C7</accession>
<keyword evidence="1" id="KW-0539">Nucleus</keyword>
<protein>
    <recommendedName>
        <fullName evidence="1">Auxin-responsive protein</fullName>
    </recommendedName>
</protein>